<evidence type="ECO:0008006" key="3">
    <source>
        <dbReference type="Google" id="ProtNLM"/>
    </source>
</evidence>
<dbReference type="Proteomes" id="UP001499930">
    <property type="component" value="Unassembled WGS sequence"/>
</dbReference>
<accession>A0ABN3Y9K4</accession>
<evidence type="ECO:0000313" key="2">
    <source>
        <dbReference type="Proteomes" id="UP001499930"/>
    </source>
</evidence>
<dbReference type="Gene3D" id="1.10.150.20">
    <property type="entry name" value="5' to 3' exonuclease, C-terminal subdomain"/>
    <property type="match status" value="1"/>
</dbReference>
<proteinExistence type="predicted"/>
<keyword evidence="2" id="KW-1185">Reference proteome</keyword>
<dbReference type="SUPFAM" id="SSF47789">
    <property type="entry name" value="C-terminal domain of RNA polymerase alpha subunit"/>
    <property type="match status" value="1"/>
</dbReference>
<gene>
    <name evidence="1" type="ORF">GCM10017559_50940</name>
</gene>
<dbReference type="RefSeq" id="WP_344899570.1">
    <property type="nucleotide sequence ID" value="NZ_BAAAWD010000014.1"/>
</dbReference>
<dbReference type="EMBL" id="BAAAWD010000014">
    <property type="protein sequence ID" value="GAA3020366.1"/>
    <property type="molecule type" value="Genomic_DNA"/>
</dbReference>
<protein>
    <recommendedName>
        <fullName evidence="3">DNA-binding protein</fullName>
    </recommendedName>
</protein>
<comment type="caution">
    <text evidence="1">The sequence shown here is derived from an EMBL/GenBank/DDBJ whole genome shotgun (WGS) entry which is preliminary data.</text>
</comment>
<evidence type="ECO:0000313" key="1">
    <source>
        <dbReference type="EMBL" id="GAA3020366.1"/>
    </source>
</evidence>
<sequence length="77" mass="7665">MASASGEQSESDIPVAIGRPARGALAAAGYDTLAQVATATEKELLALHGMGPKALGLLRATLAERGLTFAGAGRDAT</sequence>
<reference evidence="1 2" key="1">
    <citation type="journal article" date="2019" name="Int. J. Syst. Evol. Microbiol.">
        <title>The Global Catalogue of Microorganisms (GCM) 10K type strain sequencing project: providing services to taxonomists for standard genome sequencing and annotation.</title>
        <authorList>
            <consortium name="The Broad Institute Genomics Platform"/>
            <consortium name="The Broad Institute Genome Sequencing Center for Infectious Disease"/>
            <person name="Wu L."/>
            <person name="Ma J."/>
        </authorList>
    </citation>
    <scope>NUCLEOTIDE SEQUENCE [LARGE SCALE GENOMIC DNA]</scope>
    <source>
        <strain evidence="1 2">JCM 3106</strain>
    </source>
</reference>
<name>A0ABN3Y9K4_9ACTN</name>
<organism evidence="1 2">
    <name type="scientific">Streptosporangium longisporum</name>
    <dbReference type="NCBI Taxonomy" id="46187"/>
    <lineage>
        <taxon>Bacteria</taxon>
        <taxon>Bacillati</taxon>
        <taxon>Actinomycetota</taxon>
        <taxon>Actinomycetes</taxon>
        <taxon>Streptosporangiales</taxon>
        <taxon>Streptosporangiaceae</taxon>
        <taxon>Streptosporangium</taxon>
    </lineage>
</organism>